<dbReference type="GO" id="GO:0003735">
    <property type="term" value="F:structural constituent of ribosome"/>
    <property type="evidence" value="ECO:0007669"/>
    <property type="project" value="InterPro"/>
</dbReference>
<proteinExistence type="inferred from homology"/>
<reference evidence="9 10" key="1">
    <citation type="submission" date="2017-07" db="EMBL/GenBank/DDBJ databases">
        <authorList>
            <person name="Talla V."/>
            <person name="Backstrom N."/>
        </authorList>
    </citation>
    <scope>NUCLEOTIDE SEQUENCE [LARGE SCALE GENOMIC DNA]</scope>
</reference>
<dbReference type="GO" id="GO:0005739">
    <property type="term" value="C:mitochondrion"/>
    <property type="evidence" value="ECO:0007669"/>
    <property type="project" value="UniProtKB-SubCell"/>
</dbReference>
<evidence type="ECO:0000256" key="8">
    <source>
        <dbReference type="ARBA" id="ARBA00035418"/>
    </source>
</evidence>
<dbReference type="AlphaFoldDB" id="A0A5E4PYC3"/>
<keyword evidence="4" id="KW-0689">Ribosomal protein</keyword>
<evidence type="ECO:0000256" key="6">
    <source>
        <dbReference type="ARBA" id="ARBA00023274"/>
    </source>
</evidence>
<dbReference type="EMBL" id="FZQP02000759">
    <property type="protein sequence ID" value="VVC90269.1"/>
    <property type="molecule type" value="Genomic_DNA"/>
</dbReference>
<organism evidence="9 10">
    <name type="scientific">Leptidea sinapis</name>
    <dbReference type="NCBI Taxonomy" id="189913"/>
    <lineage>
        <taxon>Eukaryota</taxon>
        <taxon>Metazoa</taxon>
        <taxon>Ecdysozoa</taxon>
        <taxon>Arthropoda</taxon>
        <taxon>Hexapoda</taxon>
        <taxon>Insecta</taxon>
        <taxon>Pterygota</taxon>
        <taxon>Neoptera</taxon>
        <taxon>Endopterygota</taxon>
        <taxon>Lepidoptera</taxon>
        <taxon>Glossata</taxon>
        <taxon>Ditrysia</taxon>
        <taxon>Papilionoidea</taxon>
        <taxon>Pieridae</taxon>
        <taxon>Dismorphiinae</taxon>
        <taxon>Leptidea</taxon>
    </lineage>
</organism>
<evidence type="ECO:0000256" key="1">
    <source>
        <dbReference type="ARBA" id="ARBA00004173"/>
    </source>
</evidence>
<dbReference type="SUPFAM" id="SSF143034">
    <property type="entry name" value="L35p-like"/>
    <property type="match status" value="1"/>
</dbReference>
<dbReference type="GO" id="GO:1990904">
    <property type="term" value="C:ribonucleoprotein complex"/>
    <property type="evidence" value="ECO:0007669"/>
    <property type="project" value="UniProtKB-KW"/>
</dbReference>
<evidence type="ECO:0000256" key="4">
    <source>
        <dbReference type="ARBA" id="ARBA00022980"/>
    </source>
</evidence>
<dbReference type="InterPro" id="IPR037229">
    <property type="entry name" value="Ribosomal_bL35_sf"/>
</dbReference>
<comment type="similarity">
    <text evidence="2">Belongs to the bacterial ribosomal protein bL35 family.</text>
</comment>
<name>A0A5E4PYC3_9NEOP</name>
<evidence type="ECO:0000256" key="2">
    <source>
        <dbReference type="ARBA" id="ARBA00006598"/>
    </source>
</evidence>
<evidence type="ECO:0000256" key="3">
    <source>
        <dbReference type="ARBA" id="ARBA00022946"/>
    </source>
</evidence>
<dbReference type="Proteomes" id="UP000324832">
    <property type="component" value="Unassembled WGS sequence"/>
</dbReference>
<evidence type="ECO:0000313" key="10">
    <source>
        <dbReference type="Proteomes" id="UP000324832"/>
    </source>
</evidence>
<evidence type="ECO:0000313" key="9">
    <source>
        <dbReference type="EMBL" id="VVC90269.1"/>
    </source>
</evidence>
<keyword evidence="6" id="KW-0687">Ribonucleoprotein</keyword>
<protein>
    <recommendedName>
        <fullName evidence="7">Large ribosomal subunit protein bL35m</fullName>
    </recommendedName>
    <alternativeName>
        <fullName evidence="8">39S ribosomal protein L35, mitochondrial</fullName>
    </alternativeName>
</protein>
<keyword evidence="5" id="KW-0496">Mitochondrion</keyword>
<dbReference type="InterPro" id="IPR019338">
    <property type="entry name" value="Ribosomal_bL35m"/>
</dbReference>
<dbReference type="Gene3D" id="4.10.410.60">
    <property type="match status" value="1"/>
</dbReference>
<keyword evidence="10" id="KW-1185">Reference proteome</keyword>
<dbReference type="PANTHER" id="PTHR15909">
    <property type="entry name" value="39S RIBOSOMAL PROTEIN L35, MITOCHONDRIAL"/>
    <property type="match status" value="1"/>
</dbReference>
<accession>A0A5E4PYC3</accession>
<dbReference type="Pfam" id="PF01632">
    <property type="entry name" value="Ribosomal_L35p"/>
    <property type="match status" value="1"/>
</dbReference>
<dbReference type="PANTHER" id="PTHR15909:SF0">
    <property type="entry name" value="LARGE RIBOSOMAL SUBUNIT PROTEIN BL35M"/>
    <property type="match status" value="1"/>
</dbReference>
<sequence>MNDVKCFSSVVTSKYDNIMIKKVTVVNSSIINNRQILDIYNKIEPTPIRTVTKFSLRKGKRKSVKAVLKRFMRLEWGAWIRTKVGRHKRMWKKSQPQRRRLRQHVFCNATQSTLLDKMVTRFWKKPKYYVEDPYAPYHTREEFHLTRKRPGNH</sequence>
<gene>
    <name evidence="9" type="ORF">LSINAPIS_LOCUS3214</name>
</gene>
<dbReference type="InterPro" id="IPR021137">
    <property type="entry name" value="Ribosomal_bL35-like"/>
</dbReference>
<evidence type="ECO:0000256" key="5">
    <source>
        <dbReference type="ARBA" id="ARBA00023128"/>
    </source>
</evidence>
<comment type="subcellular location">
    <subcellularLocation>
        <location evidence="1">Mitochondrion</location>
    </subcellularLocation>
</comment>
<dbReference type="GO" id="GO:0005840">
    <property type="term" value="C:ribosome"/>
    <property type="evidence" value="ECO:0007669"/>
    <property type="project" value="UniProtKB-KW"/>
</dbReference>
<keyword evidence="3" id="KW-0809">Transit peptide</keyword>
<evidence type="ECO:0000256" key="7">
    <source>
        <dbReference type="ARBA" id="ARBA00035273"/>
    </source>
</evidence>
<dbReference type="GO" id="GO:0006412">
    <property type="term" value="P:translation"/>
    <property type="evidence" value="ECO:0007669"/>
    <property type="project" value="InterPro"/>
</dbReference>